<accession>A0A1H3ULZ5</accession>
<dbReference type="Gene3D" id="3.60.15.10">
    <property type="entry name" value="Ribonuclease Z/Hydroxyacylglutathione hydrolase-like"/>
    <property type="match status" value="1"/>
</dbReference>
<dbReference type="Pfam" id="PF00753">
    <property type="entry name" value="Lactamase_B"/>
    <property type="match status" value="1"/>
</dbReference>
<evidence type="ECO:0000313" key="3">
    <source>
        <dbReference type="Proteomes" id="UP000182902"/>
    </source>
</evidence>
<dbReference type="AlphaFoldDB" id="A0A1H3ULZ5"/>
<reference evidence="2 3" key="1">
    <citation type="submission" date="2016-10" db="EMBL/GenBank/DDBJ databases">
        <authorList>
            <person name="de Groot N.N."/>
        </authorList>
    </citation>
    <scope>NUCLEOTIDE SEQUENCE [LARGE SCALE GENOMIC DNA]</scope>
    <source>
        <strain evidence="2 3">ICMP 14252</strain>
    </source>
</reference>
<dbReference type="InterPro" id="IPR001279">
    <property type="entry name" value="Metallo-B-lactamas"/>
</dbReference>
<evidence type="ECO:0000313" key="2">
    <source>
        <dbReference type="EMBL" id="SDZ62855.1"/>
    </source>
</evidence>
<gene>
    <name evidence="2" type="ORF">SAMN05216247_114189</name>
</gene>
<dbReference type="SUPFAM" id="SSF56281">
    <property type="entry name" value="Metallo-hydrolase/oxidoreductase"/>
    <property type="match status" value="1"/>
</dbReference>
<organism evidence="2 3">
    <name type="scientific">Pseudomonas salomonii</name>
    <dbReference type="NCBI Taxonomy" id="191391"/>
    <lineage>
        <taxon>Bacteria</taxon>
        <taxon>Pseudomonadati</taxon>
        <taxon>Pseudomonadota</taxon>
        <taxon>Gammaproteobacteria</taxon>
        <taxon>Pseudomonadales</taxon>
        <taxon>Pseudomonadaceae</taxon>
        <taxon>Pseudomonas</taxon>
    </lineage>
</organism>
<protein>
    <submittedName>
        <fullName evidence="2">Metallo-beta-lactamase superfamily protein</fullName>
    </submittedName>
</protein>
<dbReference type="InterPro" id="IPR036866">
    <property type="entry name" value="RibonucZ/Hydroxyglut_hydro"/>
</dbReference>
<dbReference type="Proteomes" id="UP000182902">
    <property type="component" value="Unassembled WGS sequence"/>
</dbReference>
<proteinExistence type="predicted"/>
<evidence type="ECO:0000259" key="1">
    <source>
        <dbReference type="Pfam" id="PF00753"/>
    </source>
</evidence>
<dbReference type="EMBL" id="FNOX01000014">
    <property type="protein sequence ID" value="SDZ62855.1"/>
    <property type="molecule type" value="Genomic_DNA"/>
</dbReference>
<dbReference type="PANTHER" id="PTHR30619:SF1">
    <property type="entry name" value="RECOMBINATION PROTEIN 2"/>
    <property type="match status" value="1"/>
</dbReference>
<sequence>MGPDGVVRQLDSSRNLKISFLPVGAGDCILLQFNDASFNMLIDAGPSRPDAKVEKTYNALLALVPNGIIDLAIVTHHDDDHIGGFLYLLSEGRALVINDLIFNSSMMVDKLRNLSGLAEISPRQARKLSATKTTYNSRVVCAGQIETVYDGQIELVYLSPIEKHVSKYGVGTVVELPPPRNISVRRPFRAYADLHGTADEFKEDSSKSNLLSLALEVRFNGRSWLFLGDAWPSVVSDALDTLYPNSTPHYELVKVSHHGSNANTTAALLSQWSCSNYVFLADGRVHPHQEVFRRILDVPANTGVKFYFPERTPYLEGLLQHYVNLVNYPPAGTILTFNY</sequence>
<dbReference type="PANTHER" id="PTHR30619">
    <property type="entry name" value="DNA INTERNALIZATION/COMPETENCE PROTEIN COMEC/REC2"/>
    <property type="match status" value="1"/>
</dbReference>
<feature type="domain" description="Metallo-beta-lactamase" evidence="1">
    <location>
        <begin position="23"/>
        <end position="95"/>
    </location>
</feature>
<name>A0A1H3ULZ5_9PSED</name>
<dbReference type="InterPro" id="IPR052159">
    <property type="entry name" value="Competence_DNA_uptake"/>
</dbReference>